<sequence length="280" mass="29061">MQTIVNIEQARAWNGAEGKHWADHADRYNAVNAGTNDPLFAAAAIGADDRVLDIGCGTGQTTRIAAGLASGGSAFGIDLSAPMLERARRTALAENIENVTFQQGDAQVYPFPAGGFDVAISRAAVMFFANPVAAFANIGSALRRGGRLAFVALGDLAGSDLGRLYSGVFGRYLPEHYGEPGAEGPASLADPVRANGVLTAAGFTRVTATPLSVPMRFGADAVDAADFLLSFGPVPHFLRAAGEAERLGVRAALLTELGRHERADGVSLSCPALLVKAVRP</sequence>
<dbReference type="Proteomes" id="UP000309992">
    <property type="component" value="Unassembled WGS sequence"/>
</dbReference>
<organism evidence="4 5">
    <name type="scientific">Prauserella endophytica</name>
    <dbReference type="NCBI Taxonomy" id="1592324"/>
    <lineage>
        <taxon>Bacteria</taxon>
        <taxon>Bacillati</taxon>
        <taxon>Actinomycetota</taxon>
        <taxon>Actinomycetes</taxon>
        <taxon>Pseudonocardiales</taxon>
        <taxon>Pseudonocardiaceae</taxon>
        <taxon>Prauserella</taxon>
        <taxon>Prauserella coralliicola group</taxon>
    </lineage>
</organism>
<evidence type="ECO:0000259" key="3">
    <source>
        <dbReference type="Pfam" id="PF13649"/>
    </source>
</evidence>
<dbReference type="InterPro" id="IPR041698">
    <property type="entry name" value="Methyltransf_25"/>
</dbReference>
<proteinExistence type="predicted"/>
<protein>
    <submittedName>
        <fullName evidence="4">Methyltransferase domain-containing protein</fullName>
    </submittedName>
</protein>
<reference evidence="4 5" key="1">
    <citation type="journal article" date="2015" name="Antonie Van Leeuwenhoek">
        <title>Prauserella endophytica sp. nov., an endophytic actinobacterium isolated from Tamarix taklamakanensis.</title>
        <authorList>
            <person name="Liu J.M."/>
            <person name="Habden X."/>
            <person name="Guo L."/>
            <person name="Tuo L."/>
            <person name="Jiang Z.K."/>
            <person name="Liu S.W."/>
            <person name="Liu X.F."/>
            <person name="Chen L."/>
            <person name="Li R.F."/>
            <person name="Zhang Y.Q."/>
            <person name="Sun C.H."/>
        </authorList>
    </citation>
    <scope>NUCLEOTIDE SEQUENCE [LARGE SCALE GENOMIC DNA]</scope>
    <source>
        <strain evidence="4 5">CGMCC 4.7182</strain>
    </source>
</reference>
<dbReference type="PANTHER" id="PTHR43861">
    <property type="entry name" value="TRANS-ACONITATE 2-METHYLTRANSFERASE-RELATED"/>
    <property type="match status" value="1"/>
</dbReference>
<name>A0ABY2S7D6_9PSEU</name>
<dbReference type="SUPFAM" id="SSF53335">
    <property type="entry name" value="S-adenosyl-L-methionine-dependent methyltransferases"/>
    <property type="match status" value="1"/>
</dbReference>
<keyword evidence="5" id="KW-1185">Reference proteome</keyword>
<accession>A0ABY2S7D6</accession>
<evidence type="ECO:0000256" key="1">
    <source>
        <dbReference type="ARBA" id="ARBA00022603"/>
    </source>
</evidence>
<evidence type="ECO:0000313" key="5">
    <source>
        <dbReference type="Proteomes" id="UP000309992"/>
    </source>
</evidence>
<feature type="domain" description="Methyltransferase" evidence="3">
    <location>
        <begin position="51"/>
        <end position="146"/>
    </location>
</feature>
<dbReference type="EMBL" id="SWMS01000004">
    <property type="protein sequence ID" value="TKG71828.1"/>
    <property type="molecule type" value="Genomic_DNA"/>
</dbReference>
<gene>
    <name evidence="4" type="ORF">FCN18_10065</name>
</gene>
<dbReference type="CDD" id="cd02440">
    <property type="entry name" value="AdoMet_MTases"/>
    <property type="match status" value="1"/>
</dbReference>
<dbReference type="Gene3D" id="3.40.50.150">
    <property type="entry name" value="Vaccinia Virus protein VP39"/>
    <property type="match status" value="1"/>
</dbReference>
<dbReference type="InterPro" id="IPR029063">
    <property type="entry name" value="SAM-dependent_MTases_sf"/>
</dbReference>
<keyword evidence="1 4" id="KW-0489">Methyltransferase</keyword>
<dbReference type="Pfam" id="PF13649">
    <property type="entry name" value="Methyltransf_25"/>
    <property type="match status" value="1"/>
</dbReference>
<dbReference type="PANTHER" id="PTHR43861:SF1">
    <property type="entry name" value="TRANS-ACONITATE 2-METHYLTRANSFERASE"/>
    <property type="match status" value="1"/>
</dbReference>
<keyword evidence="2" id="KW-0808">Transferase</keyword>
<evidence type="ECO:0000313" key="4">
    <source>
        <dbReference type="EMBL" id="TKG71828.1"/>
    </source>
</evidence>
<evidence type="ECO:0000256" key="2">
    <source>
        <dbReference type="ARBA" id="ARBA00022679"/>
    </source>
</evidence>
<comment type="caution">
    <text evidence="4">The sequence shown here is derived from an EMBL/GenBank/DDBJ whole genome shotgun (WGS) entry which is preliminary data.</text>
</comment>
<dbReference type="GO" id="GO:0008168">
    <property type="term" value="F:methyltransferase activity"/>
    <property type="evidence" value="ECO:0007669"/>
    <property type="project" value="UniProtKB-KW"/>
</dbReference>
<dbReference type="RefSeq" id="WP_112271625.1">
    <property type="nucleotide sequence ID" value="NZ_SWMS01000004.1"/>
</dbReference>
<dbReference type="GO" id="GO:0032259">
    <property type="term" value="P:methylation"/>
    <property type="evidence" value="ECO:0007669"/>
    <property type="project" value="UniProtKB-KW"/>
</dbReference>